<feature type="region of interest" description="Disordered" evidence="1">
    <location>
        <begin position="1"/>
        <end position="39"/>
    </location>
</feature>
<keyword evidence="3" id="KW-1185">Reference proteome</keyword>
<dbReference type="HOGENOM" id="CLU_3314696_0_0_10"/>
<evidence type="ECO:0000313" key="2">
    <source>
        <dbReference type="EMBL" id="EGC19410.1"/>
    </source>
</evidence>
<reference evidence="2 3" key="1">
    <citation type="submission" date="2011-01" db="EMBL/GenBank/DDBJ databases">
        <authorList>
            <person name="Muzny D."/>
            <person name="Qin X."/>
            <person name="Deng J."/>
            <person name="Jiang H."/>
            <person name="Liu Y."/>
            <person name="Qu J."/>
            <person name="Song X.-Z."/>
            <person name="Zhang L."/>
            <person name="Thornton R."/>
            <person name="Coyle M."/>
            <person name="Francisco L."/>
            <person name="Jackson L."/>
            <person name="Javaid M."/>
            <person name="Korchina V."/>
            <person name="Kovar C."/>
            <person name="Mata R."/>
            <person name="Mathew T."/>
            <person name="Ngo R."/>
            <person name="Nguyen L."/>
            <person name="Nguyen N."/>
            <person name="Okwuonu G."/>
            <person name="Ongeri F."/>
            <person name="Pham C."/>
            <person name="Simmons D."/>
            <person name="Wilczek-Boney K."/>
            <person name="Hale W."/>
            <person name="Jakkamsetti A."/>
            <person name="Pham P."/>
            <person name="Ruth R."/>
            <person name="San Lucas F."/>
            <person name="Warren J."/>
            <person name="Zhang J."/>
            <person name="Zhao Z."/>
            <person name="Zhou C."/>
            <person name="Zhu D."/>
            <person name="Lee S."/>
            <person name="Bess C."/>
            <person name="Blankenburg K."/>
            <person name="Forbes L."/>
            <person name="Fu Q."/>
            <person name="Gubbala S."/>
            <person name="Hirani K."/>
            <person name="Jayaseelan J.C."/>
            <person name="Lara F."/>
            <person name="Munidasa M."/>
            <person name="Palculict T."/>
            <person name="Patil S."/>
            <person name="Pu L.-L."/>
            <person name="Saada N."/>
            <person name="Tang L."/>
            <person name="Weissenberger G."/>
            <person name="Zhu Y."/>
            <person name="Hemphill L."/>
            <person name="Shang Y."/>
            <person name="Youmans B."/>
            <person name="Ayvaz T."/>
            <person name="Ross M."/>
            <person name="Santibanez J."/>
            <person name="Aqrawi P."/>
            <person name="Gross S."/>
            <person name="Joshi V."/>
            <person name="Fowler G."/>
            <person name="Nazareth L."/>
            <person name="Reid J."/>
            <person name="Worley K."/>
            <person name="Petrosino J."/>
            <person name="Highlander S."/>
            <person name="Gibbs R."/>
        </authorList>
    </citation>
    <scope>NUCLEOTIDE SEQUENCE [LARGE SCALE GENOMIC DNA]</scope>
    <source>
        <strain evidence="2 3">DSM 16608</strain>
    </source>
</reference>
<proteinExistence type="predicted"/>
<dbReference type="Proteomes" id="UP000005697">
    <property type="component" value="Unassembled WGS sequence"/>
</dbReference>
<gene>
    <name evidence="2" type="ORF">HMPREF9141_1950</name>
</gene>
<accession>F0F8N3</accession>
<name>F0F8N3_9BACT</name>
<organism evidence="2 3">
    <name type="scientific">Prevotella multiformis DSM 16608</name>
    <dbReference type="NCBI Taxonomy" id="888743"/>
    <lineage>
        <taxon>Bacteria</taxon>
        <taxon>Pseudomonadati</taxon>
        <taxon>Bacteroidota</taxon>
        <taxon>Bacteroidia</taxon>
        <taxon>Bacteroidales</taxon>
        <taxon>Prevotellaceae</taxon>
        <taxon>Prevotella</taxon>
    </lineage>
</organism>
<dbReference type="AlphaFoldDB" id="F0F8N3"/>
<protein>
    <submittedName>
        <fullName evidence="2">Uncharacterized protein</fullName>
    </submittedName>
</protein>
<dbReference type="EMBL" id="AEWX01000027">
    <property type="protein sequence ID" value="EGC19410.1"/>
    <property type="molecule type" value="Genomic_DNA"/>
</dbReference>
<sequence>MAGLASPVRPLLSGRRAGTVERAGGGRDGLRAASGSHIL</sequence>
<comment type="caution">
    <text evidence="2">The sequence shown here is derived from an EMBL/GenBank/DDBJ whole genome shotgun (WGS) entry which is preliminary data.</text>
</comment>
<evidence type="ECO:0000256" key="1">
    <source>
        <dbReference type="SAM" id="MobiDB-lite"/>
    </source>
</evidence>
<evidence type="ECO:0000313" key="3">
    <source>
        <dbReference type="Proteomes" id="UP000005697"/>
    </source>
</evidence>